<reference evidence="6 7" key="1">
    <citation type="submission" date="2021-04" db="EMBL/GenBank/DDBJ databases">
        <title>Whole genome analysis of root endophytic bacterium Microbacterium paraoxydans ku-mp colonizing RP-bio226 rice variety.</title>
        <authorList>
            <person name="Ulaganathan K."/>
            <person name="Latha B."/>
        </authorList>
    </citation>
    <scope>NUCLEOTIDE SEQUENCE [LARGE SCALE GENOMIC DNA]</scope>
    <source>
        <strain evidence="7">ku-mp</strain>
    </source>
</reference>
<keyword evidence="2" id="KW-0238">DNA-binding</keyword>
<dbReference type="SUPFAM" id="SSF46955">
    <property type="entry name" value="Putative DNA-binding domain"/>
    <property type="match status" value="1"/>
</dbReference>
<sequence>MPDDSGAADLTVGRAAALAGVTVRALHHWDAIGLIRPSARSDSGYRLYTASDLERLRRIVVYRELGLDLDAIGRLLDDPDVDIVTSLRAQQTQLAERIAHLTALQDDLERMAAAHERGLLLSETEQRAAFGADWNPEWTRDARRKWGDTVQWQQYAERSATRTPEDWQEIADTMRAFEAELGAAIDHGVAPGQPEADALVARHRAVFSAYFPLSRQMQVVLGRLFTTDPGYTAHYDGIRPGLAAWFRRSIEAEARRHGVDPESATWG</sequence>
<name>A0ABS5IRB2_9MICO</name>
<dbReference type="SUPFAM" id="SSF89082">
    <property type="entry name" value="Antibiotic binding domain of TipA-like multidrug resistance regulators"/>
    <property type="match status" value="1"/>
</dbReference>
<dbReference type="InterPro" id="IPR047057">
    <property type="entry name" value="MerR_fam"/>
</dbReference>
<keyword evidence="3" id="KW-0010">Activator</keyword>
<dbReference type="Pfam" id="PF07739">
    <property type="entry name" value="TipAS"/>
    <property type="match status" value="1"/>
</dbReference>
<protein>
    <submittedName>
        <fullName evidence="6">MerR family transcriptional regulator</fullName>
    </submittedName>
</protein>
<dbReference type="Proteomes" id="UP000678243">
    <property type="component" value="Unassembled WGS sequence"/>
</dbReference>
<accession>A0ABS5IRB2</accession>
<dbReference type="InterPro" id="IPR000551">
    <property type="entry name" value="MerR-type_HTH_dom"/>
</dbReference>
<proteinExistence type="predicted"/>
<feature type="domain" description="HTH merR-type" evidence="5">
    <location>
        <begin position="9"/>
        <end position="78"/>
    </location>
</feature>
<evidence type="ECO:0000256" key="2">
    <source>
        <dbReference type="ARBA" id="ARBA00023125"/>
    </source>
</evidence>
<dbReference type="PROSITE" id="PS50937">
    <property type="entry name" value="HTH_MERR_2"/>
    <property type="match status" value="1"/>
</dbReference>
<evidence type="ECO:0000256" key="1">
    <source>
        <dbReference type="ARBA" id="ARBA00023015"/>
    </source>
</evidence>
<dbReference type="InterPro" id="IPR036244">
    <property type="entry name" value="TipA-like_antibiotic-bd"/>
</dbReference>
<evidence type="ECO:0000313" key="7">
    <source>
        <dbReference type="Proteomes" id="UP000678243"/>
    </source>
</evidence>
<dbReference type="PRINTS" id="PR00040">
    <property type="entry name" value="HTHMERR"/>
</dbReference>
<dbReference type="InterPro" id="IPR009061">
    <property type="entry name" value="DNA-bd_dom_put_sf"/>
</dbReference>
<dbReference type="Pfam" id="PF13411">
    <property type="entry name" value="MerR_1"/>
    <property type="match status" value="1"/>
</dbReference>
<keyword evidence="7" id="KW-1185">Reference proteome</keyword>
<evidence type="ECO:0000256" key="4">
    <source>
        <dbReference type="ARBA" id="ARBA00023163"/>
    </source>
</evidence>
<evidence type="ECO:0000259" key="5">
    <source>
        <dbReference type="PROSITE" id="PS50937"/>
    </source>
</evidence>
<keyword evidence="1" id="KW-0805">Transcription regulation</keyword>
<dbReference type="PANTHER" id="PTHR30204">
    <property type="entry name" value="REDOX-CYCLING DRUG-SENSING TRANSCRIPTIONAL ACTIVATOR SOXR"/>
    <property type="match status" value="1"/>
</dbReference>
<dbReference type="PROSITE" id="PS00552">
    <property type="entry name" value="HTH_MERR_1"/>
    <property type="match status" value="1"/>
</dbReference>
<dbReference type="InterPro" id="IPR012925">
    <property type="entry name" value="TipAS_dom"/>
</dbReference>
<organism evidence="6 7">
    <name type="scientific">Microbacterium paraoxydans</name>
    <dbReference type="NCBI Taxonomy" id="199592"/>
    <lineage>
        <taxon>Bacteria</taxon>
        <taxon>Bacillati</taxon>
        <taxon>Actinomycetota</taxon>
        <taxon>Actinomycetes</taxon>
        <taxon>Micrococcales</taxon>
        <taxon>Microbacteriaceae</taxon>
        <taxon>Microbacterium</taxon>
    </lineage>
</organism>
<comment type="caution">
    <text evidence="6">The sequence shown here is derived from an EMBL/GenBank/DDBJ whole genome shotgun (WGS) entry which is preliminary data.</text>
</comment>
<dbReference type="CDD" id="cd01106">
    <property type="entry name" value="HTH_TipAL-Mta"/>
    <property type="match status" value="1"/>
</dbReference>
<evidence type="ECO:0000256" key="3">
    <source>
        <dbReference type="ARBA" id="ARBA00023159"/>
    </source>
</evidence>
<dbReference type="Gene3D" id="1.10.1660.10">
    <property type="match status" value="1"/>
</dbReference>
<keyword evidence="4" id="KW-0804">Transcription</keyword>
<dbReference type="RefSeq" id="WP_211545313.1">
    <property type="nucleotide sequence ID" value="NZ_JAGTUK010000004.1"/>
</dbReference>
<dbReference type="EMBL" id="JAGTUK010000004">
    <property type="protein sequence ID" value="MBS0025493.1"/>
    <property type="molecule type" value="Genomic_DNA"/>
</dbReference>
<dbReference type="PANTHER" id="PTHR30204:SF90">
    <property type="entry name" value="HTH-TYPE TRANSCRIPTIONAL ACTIVATOR MTA"/>
    <property type="match status" value="1"/>
</dbReference>
<dbReference type="Gene3D" id="1.10.490.50">
    <property type="entry name" value="Antibiotic binding domain of TipA-like multidrug resistance regulators"/>
    <property type="match status" value="1"/>
</dbReference>
<gene>
    <name evidence="6" type="ORF">KE274_15415</name>
</gene>
<evidence type="ECO:0000313" key="6">
    <source>
        <dbReference type="EMBL" id="MBS0025493.1"/>
    </source>
</evidence>
<dbReference type="SMART" id="SM00422">
    <property type="entry name" value="HTH_MERR"/>
    <property type="match status" value="1"/>
</dbReference>